<keyword evidence="2" id="KW-1185">Reference proteome</keyword>
<dbReference type="EMBL" id="CP002085">
    <property type="protein sequence ID" value="ADK84764.1"/>
    <property type="molecule type" value="Genomic_DNA"/>
</dbReference>
<dbReference type="AlphaFoldDB" id="E1QGS1"/>
<organism evidence="1 2">
    <name type="scientific">Desulfarculus baarsii (strain ATCC 33931 / DSM 2075 / LMG 7858 / VKM B-1802 / 2st14)</name>
    <dbReference type="NCBI Taxonomy" id="644282"/>
    <lineage>
        <taxon>Bacteria</taxon>
        <taxon>Pseudomonadati</taxon>
        <taxon>Thermodesulfobacteriota</taxon>
        <taxon>Desulfarculia</taxon>
        <taxon>Desulfarculales</taxon>
        <taxon>Desulfarculaceae</taxon>
        <taxon>Desulfarculus</taxon>
    </lineage>
</organism>
<dbReference type="Proteomes" id="UP000009047">
    <property type="component" value="Chromosome"/>
</dbReference>
<dbReference type="OrthoDB" id="5457758at2"/>
<dbReference type="HOGENOM" id="CLU_1934656_0_0_7"/>
<proteinExistence type="predicted"/>
<accession>E1QGS1</accession>
<name>E1QGS1_DESB2</name>
<protein>
    <recommendedName>
        <fullName evidence="3">Pancreas/duodenum homeobox protein 1</fullName>
    </recommendedName>
</protein>
<dbReference type="RefSeq" id="WP_013258217.1">
    <property type="nucleotide sequence ID" value="NC_014365.1"/>
</dbReference>
<evidence type="ECO:0008006" key="3">
    <source>
        <dbReference type="Google" id="ProtNLM"/>
    </source>
</evidence>
<evidence type="ECO:0000313" key="2">
    <source>
        <dbReference type="Proteomes" id="UP000009047"/>
    </source>
</evidence>
<gene>
    <name evidence="1" type="ordered locus">Deba_1396</name>
</gene>
<reference evidence="1 2" key="1">
    <citation type="journal article" date="2010" name="Stand. Genomic Sci.">
        <title>Complete genome sequence of Desulfarculus baarsii type strain (2st14).</title>
        <authorList>
            <person name="Sun H."/>
            <person name="Spring S."/>
            <person name="Lapidus A."/>
            <person name="Davenport K."/>
            <person name="Del Rio T.G."/>
            <person name="Tice H."/>
            <person name="Nolan M."/>
            <person name="Copeland A."/>
            <person name="Cheng J.F."/>
            <person name="Lucas S."/>
            <person name="Tapia R."/>
            <person name="Goodwin L."/>
            <person name="Pitluck S."/>
            <person name="Ivanova N."/>
            <person name="Pagani I."/>
            <person name="Mavromatis K."/>
            <person name="Ovchinnikova G."/>
            <person name="Pati A."/>
            <person name="Chen A."/>
            <person name="Palaniappan K."/>
            <person name="Hauser L."/>
            <person name="Chang Y.J."/>
            <person name="Jeffries C.D."/>
            <person name="Detter J.C."/>
            <person name="Han C."/>
            <person name="Rohde M."/>
            <person name="Brambilla E."/>
            <person name="Goker M."/>
            <person name="Woyke T."/>
            <person name="Bristow J."/>
            <person name="Eisen J.A."/>
            <person name="Markowitz V."/>
            <person name="Hugenholtz P."/>
            <person name="Kyrpides N.C."/>
            <person name="Klenk H.P."/>
            <person name="Land M."/>
        </authorList>
    </citation>
    <scope>NUCLEOTIDE SEQUENCE [LARGE SCALE GENOMIC DNA]</scope>
    <source>
        <strain evidence="2">ATCC 33931 / DSM 2075 / LMG 7858 / VKM B-1802 / 2st14</strain>
    </source>
</reference>
<sequence>MKSDQFSDIFSPKAMDELLPPGLADRFFDALYGDAREGAWDVTMRYAGSGEGRLLFEFQLHQRPGKCLACNLTYGLPDVFSRHPVINVKGLVKKIDEMLAGRANCGQWQVGRTRELSRELHVIPLAIAING</sequence>
<dbReference type="STRING" id="644282.Deba_1396"/>
<evidence type="ECO:0000313" key="1">
    <source>
        <dbReference type="EMBL" id="ADK84764.1"/>
    </source>
</evidence>
<dbReference type="eggNOG" id="ENOG5032SN5">
    <property type="taxonomic scope" value="Bacteria"/>
</dbReference>
<dbReference type="KEGG" id="dbr:Deba_1396"/>